<accession>A0ABT5GHL8</accession>
<proteinExistence type="predicted"/>
<gene>
    <name evidence="1" type="ORF">OO014_10235</name>
</gene>
<dbReference type="EMBL" id="JAPFQL010000039">
    <property type="protein sequence ID" value="MDC5697637.1"/>
    <property type="molecule type" value="Genomic_DNA"/>
</dbReference>
<dbReference type="InterPro" id="IPR017523">
    <property type="entry name" value="Rv3268"/>
</dbReference>
<keyword evidence="2" id="KW-1185">Reference proteome</keyword>
<dbReference type="Gene3D" id="3.40.50.12780">
    <property type="entry name" value="N-terminal domain of ligase-like"/>
    <property type="match status" value="1"/>
</dbReference>
<sequence length="251" mass="25552">MTGPLFPADVLSRLVASDSGRPRLTWYDDAPGPTQGERIELSARVLANWVAKAANLLQDDCAAGPGTTVGLDLPAHWRAVYWAWATWSVGATVVIGDAAADADVLVTSDPVAAAAHGGDAVLVALPALARSHPSAADAGGAVDEAKELATHGDQFSPMADPEPDDLALSLDGVDTPYATLVQAQPGWGEAPRVAVDDTLGRLLAVALTVWAADGSVVVMRGSAAAGPDALARRLESEGVTGPAVRGVTDPA</sequence>
<dbReference type="NCBIfam" id="TIGR03089">
    <property type="entry name" value="TIGR03089 family protein"/>
    <property type="match status" value="1"/>
</dbReference>
<reference evidence="1 2" key="1">
    <citation type="submission" date="2022-11" db="EMBL/GenBank/DDBJ databases">
        <title>Anaerobic phenanthrene biodegradation by a DNRA strain PheN6.</title>
        <authorList>
            <person name="Zhang Z."/>
        </authorList>
    </citation>
    <scope>NUCLEOTIDE SEQUENCE [LARGE SCALE GENOMIC DNA]</scope>
    <source>
        <strain evidence="1 2">PheN6</strain>
    </source>
</reference>
<protein>
    <submittedName>
        <fullName evidence="1">TIGR03089 family protein</fullName>
    </submittedName>
</protein>
<comment type="caution">
    <text evidence="1">The sequence shown here is derived from an EMBL/GenBank/DDBJ whole genome shotgun (WGS) entry which is preliminary data.</text>
</comment>
<evidence type="ECO:0000313" key="1">
    <source>
        <dbReference type="EMBL" id="MDC5697637.1"/>
    </source>
</evidence>
<name>A0ABT5GHL8_9MICO</name>
<dbReference type="SUPFAM" id="SSF56801">
    <property type="entry name" value="Acetyl-CoA synthetase-like"/>
    <property type="match status" value="1"/>
</dbReference>
<evidence type="ECO:0000313" key="2">
    <source>
        <dbReference type="Proteomes" id="UP001150259"/>
    </source>
</evidence>
<dbReference type="Proteomes" id="UP001150259">
    <property type="component" value="Unassembled WGS sequence"/>
</dbReference>
<dbReference type="RefSeq" id="WP_272462214.1">
    <property type="nucleotide sequence ID" value="NZ_JAPFQL010000039.1"/>
</dbReference>
<dbReference type="InterPro" id="IPR042099">
    <property type="entry name" value="ANL_N_sf"/>
</dbReference>
<organism evidence="1 2">
    <name type="scientific">Intrasporangium calvum</name>
    <dbReference type="NCBI Taxonomy" id="53358"/>
    <lineage>
        <taxon>Bacteria</taxon>
        <taxon>Bacillati</taxon>
        <taxon>Actinomycetota</taxon>
        <taxon>Actinomycetes</taxon>
        <taxon>Micrococcales</taxon>
        <taxon>Intrasporangiaceae</taxon>
        <taxon>Intrasporangium</taxon>
    </lineage>
</organism>